<reference evidence="2 3" key="1">
    <citation type="submission" date="2015-06" db="EMBL/GenBank/DDBJ databases">
        <authorList>
            <person name="Wibberg Daniel"/>
        </authorList>
    </citation>
    <scope>NUCLEOTIDE SEQUENCE [LARGE SCALE GENOMIC DNA]</scope>
    <source>
        <strain evidence="2 3">T3/55T</strain>
    </source>
</reference>
<name>A0A0H5SJW0_HERHM</name>
<protein>
    <submittedName>
        <fullName evidence="2">Uncharacterized protein</fullName>
    </submittedName>
</protein>
<dbReference type="OrthoDB" id="2066517at2"/>
<keyword evidence="3" id="KW-1185">Reference proteome</keyword>
<sequence>MNRYWERFIKTGRIDDYLNYIACTRDENVDEYDKAVSSNEEGGFSAGVNSRDGDGTVSHAGW</sequence>
<evidence type="ECO:0000313" key="2">
    <source>
        <dbReference type="EMBL" id="CRZ35056.1"/>
    </source>
</evidence>
<accession>A0A0H5SJW0</accession>
<gene>
    <name evidence="2" type="ORF">HHT355_1856</name>
</gene>
<dbReference type="RefSeq" id="WP_146039182.1">
    <property type="nucleotide sequence ID" value="NZ_CVTD020000018.1"/>
</dbReference>
<proteinExistence type="predicted"/>
<evidence type="ECO:0000313" key="3">
    <source>
        <dbReference type="Proteomes" id="UP000236497"/>
    </source>
</evidence>
<dbReference type="EMBL" id="CVTD020000018">
    <property type="protein sequence ID" value="CRZ35056.1"/>
    <property type="molecule type" value="Genomic_DNA"/>
</dbReference>
<dbReference type="Proteomes" id="UP000236497">
    <property type="component" value="Unassembled WGS sequence"/>
</dbReference>
<organism evidence="2 3">
    <name type="scientific">Herbinix hemicellulosilytica</name>
    <dbReference type="NCBI Taxonomy" id="1564487"/>
    <lineage>
        <taxon>Bacteria</taxon>
        <taxon>Bacillati</taxon>
        <taxon>Bacillota</taxon>
        <taxon>Clostridia</taxon>
        <taxon>Lachnospirales</taxon>
        <taxon>Lachnospiraceae</taxon>
        <taxon>Herbinix</taxon>
    </lineage>
</organism>
<evidence type="ECO:0000256" key="1">
    <source>
        <dbReference type="SAM" id="MobiDB-lite"/>
    </source>
</evidence>
<dbReference type="AlphaFoldDB" id="A0A0H5SJW0"/>
<feature type="region of interest" description="Disordered" evidence="1">
    <location>
        <begin position="34"/>
        <end position="62"/>
    </location>
</feature>